<proteinExistence type="predicted"/>
<organism evidence="1 2">
    <name type="scientific">Candidatus Harrisonbacteria bacterium RIFCSPHIGHO2_02_FULL_42_16</name>
    <dbReference type="NCBI Taxonomy" id="1798404"/>
    <lineage>
        <taxon>Bacteria</taxon>
        <taxon>Candidatus Harrisoniibacteriota</taxon>
    </lineage>
</organism>
<dbReference type="Proteomes" id="UP000177960">
    <property type="component" value="Unassembled WGS sequence"/>
</dbReference>
<protein>
    <recommendedName>
        <fullName evidence="3">HTH deoR-type domain-containing protein</fullName>
    </recommendedName>
</protein>
<dbReference type="STRING" id="1798404.A3B92_00630"/>
<gene>
    <name evidence="1" type="ORF">A3B92_00630</name>
</gene>
<evidence type="ECO:0000313" key="2">
    <source>
        <dbReference type="Proteomes" id="UP000177960"/>
    </source>
</evidence>
<name>A0A1G1ZKA6_9BACT</name>
<dbReference type="AlphaFoldDB" id="A0A1G1ZKA6"/>
<comment type="caution">
    <text evidence="1">The sequence shown here is derived from an EMBL/GenBank/DDBJ whole genome shotgun (WGS) entry which is preliminary data.</text>
</comment>
<evidence type="ECO:0008006" key="3">
    <source>
        <dbReference type="Google" id="ProtNLM"/>
    </source>
</evidence>
<dbReference type="EMBL" id="MHJG01000005">
    <property type="protein sequence ID" value="OGY64277.1"/>
    <property type="molecule type" value="Genomic_DNA"/>
</dbReference>
<evidence type="ECO:0000313" key="1">
    <source>
        <dbReference type="EMBL" id="OGY64277.1"/>
    </source>
</evidence>
<sequence length="253" mass="28299">MSAQFLKNKAREISYALIRVSFYVKRGDLRLKLEKLAFEFLEDSLRVSVDNGAENINKALVSISVLDGLVRLAHSIYEIEPVNATILIKELDNFNSAIRQYGNMPESGNDSASSLQNELPNISSIFSRYPIAVSNTIRNENSHNYKEPEYYRNNELNPLNSTNSEKVNSNGNSANSAMRQSAIIDKIKYGIGSSNGDGVNNSTNPLAIKLKDLITEFPDISERTLRYDLKRLCEQGIIEHVGNGGPASYYRLK</sequence>
<reference evidence="1 2" key="1">
    <citation type="journal article" date="2016" name="Nat. Commun.">
        <title>Thousands of microbial genomes shed light on interconnected biogeochemical processes in an aquifer system.</title>
        <authorList>
            <person name="Anantharaman K."/>
            <person name="Brown C.T."/>
            <person name="Hug L.A."/>
            <person name="Sharon I."/>
            <person name="Castelle C.J."/>
            <person name="Probst A.J."/>
            <person name="Thomas B.C."/>
            <person name="Singh A."/>
            <person name="Wilkins M.J."/>
            <person name="Karaoz U."/>
            <person name="Brodie E.L."/>
            <person name="Williams K.H."/>
            <person name="Hubbard S.S."/>
            <person name="Banfield J.F."/>
        </authorList>
    </citation>
    <scope>NUCLEOTIDE SEQUENCE [LARGE SCALE GENOMIC DNA]</scope>
</reference>
<accession>A0A1G1ZKA6</accession>